<feature type="non-terminal residue" evidence="2">
    <location>
        <position position="255"/>
    </location>
</feature>
<feature type="domain" description="Restriction endonuclease type I HsdR N-terminal" evidence="1">
    <location>
        <begin position="71"/>
        <end position="155"/>
    </location>
</feature>
<sequence>MNKNLKPLFNPKLLYSYYKKIDIPQSKIEMLTEKVFNIPEEAITMGKKSGNEENVKNKIVIQLVKFLDFDEQLDVNYEESKLRKSIDVTLRLSKEDKTPKALIEVKFWKKDLDKLKKDKSNRYRSDVQQGLLYAHERGIDWFIITNGYEWRFYKTFISGQIVYNFYEEFTLESLKQEEILKKFYLLCSKDSFKKDLQKQLFSETELLKEKVNEEIFDILVNCRSELFSDIFRSNKDFLNEKDIMEIGQKILDRFV</sequence>
<reference evidence="2" key="1">
    <citation type="journal article" date="2015" name="Nature">
        <title>Complex archaea that bridge the gap between prokaryotes and eukaryotes.</title>
        <authorList>
            <person name="Spang A."/>
            <person name="Saw J.H."/>
            <person name="Jorgensen S.L."/>
            <person name="Zaremba-Niedzwiedzka K."/>
            <person name="Martijn J."/>
            <person name="Lind A.E."/>
            <person name="van Eijk R."/>
            <person name="Schleper C."/>
            <person name="Guy L."/>
            <person name="Ettema T.J."/>
        </authorList>
    </citation>
    <scope>NUCLEOTIDE SEQUENCE</scope>
</reference>
<dbReference type="InterPro" id="IPR007409">
    <property type="entry name" value="Restrct_endonuc_type1_HsdR_N"/>
</dbReference>
<evidence type="ECO:0000313" key="2">
    <source>
        <dbReference type="EMBL" id="KKL67291.1"/>
    </source>
</evidence>
<protein>
    <recommendedName>
        <fullName evidence="1">Restriction endonuclease type I HsdR N-terminal domain-containing protein</fullName>
    </recommendedName>
</protein>
<dbReference type="AlphaFoldDB" id="A0A0F9EM36"/>
<accession>A0A0F9EM36</accession>
<comment type="caution">
    <text evidence="2">The sequence shown here is derived from an EMBL/GenBank/DDBJ whole genome shotgun (WGS) entry which is preliminary data.</text>
</comment>
<organism evidence="2">
    <name type="scientific">marine sediment metagenome</name>
    <dbReference type="NCBI Taxonomy" id="412755"/>
    <lineage>
        <taxon>unclassified sequences</taxon>
        <taxon>metagenomes</taxon>
        <taxon>ecological metagenomes</taxon>
    </lineage>
</organism>
<dbReference type="GO" id="GO:0009035">
    <property type="term" value="F:type I site-specific deoxyribonuclease activity"/>
    <property type="evidence" value="ECO:0007669"/>
    <property type="project" value="UniProtKB-EC"/>
</dbReference>
<evidence type="ECO:0000259" key="1">
    <source>
        <dbReference type="Pfam" id="PF04313"/>
    </source>
</evidence>
<dbReference type="GO" id="GO:0005524">
    <property type="term" value="F:ATP binding"/>
    <property type="evidence" value="ECO:0007669"/>
    <property type="project" value="UniProtKB-KW"/>
</dbReference>
<gene>
    <name evidence="2" type="ORF">LCGC14_2136460</name>
</gene>
<name>A0A0F9EM36_9ZZZZ</name>
<proteinExistence type="predicted"/>
<dbReference type="Pfam" id="PF04313">
    <property type="entry name" value="HSDR_N"/>
    <property type="match status" value="1"/>
</dbReference>
<dbReference type="GO" id="GO:0003677">
    <property type="term" value="F:DNA binding"/>
    <property type="evidence" value="ECO:0007669"/>
    <property type="project" value="UniProtKB-KW"/>
</dbReference>
<dbReference type="GO" id="GO:0009307">
    <property type="term" value="P:DNA restriction-modification system"/>
    <property type="evidence" value="ECO:0007669"/>
    <property type="project" value="UniProtKB-KW"/>
</dbReference>
<dbReference type="EMBL" id="LAZR01026911">
    <property type="protein sequence ID" value="KKL67291.1"/>
    <property type="molecule type" value="Genomic_DNA"/>
</dbReference>